<comment type="caution">
    <text evidence="6">The sequence shown here is derived from an EMBL/GenBank/DDBJ whole genome shotgun (WGS) entry which is preliminary data.</text>
</comment>
<evidence type="ECO:0000256" key="3">
    <source>
        <dbReference type="ARBA" id="ARBA00023295"/>
    </source>
</evidence>
<organism evidence="6 7">
    <name type="scientific">Aciditerrimonas ferrireducens</name>
    <dbReference type="NCBI Taxonomy" id="667306"/>
    <lineage>
        <taxon>Bacteria</taxon>
        <taxon>Bacillati</taxon>
        <taxon>Actinomycetota</taxon>
        <taxon>Acidimicrobiia</taxon>
        <taxon>Acidimicrobiales</taxon>
        <taxon>Acidimicrobiaceae</taxon>
        <taxon>Aciditerrimonas</taxon>
    </lineage>
</organism>
<feature type="region of interest" description="Disordered" evidence="5">
    <location>
        <begin position="1"/>
        <end position="20"/>
    </location>
</feature>
<dbReference type="InterPro" id="IPR017853">
    <property type="entry name" value="GH"/>
</dbReference>
<dbReference type="EC" id="3.2.1.-" evidence="6"/>
<evidence type="ECO:0000256" key="1">
    <source>
        <dbReference type="ARBA" id="ARBA00010838"/>
    </source>
</evidence>
<dbReference type="RefSeq" id="WP_377789288.1">
    <property type="nucleotide sequence ID" value="NZ_JBHLYQ010000059.1"/>
</dbReference>
<dbReference type="Pfam" id="PF00232">
    <property type="entry name" value="Glyco_hydro_1"/>
    <property type="match status" value="2"/>
</dbReference>
<dbReference type="InterPro" id="IPR033132">
    <property type="entry name" value="GH_1_N_CS"/>
</dbReference>
<keyword evidence="3 6" id="KW-0326">Glycosidase</keyword>
<accession>A0ABV6C2N0</accession>
<dbReference type="Gene3D" id="3.20.20.80">
    <property type="entry name" value="Glycosidases"/>
    <property type="match status" value="1"/>
</dbReference>
<dbReference type="EMBL" id="JBHLYQ010000059">
    <property type="protein sequence ID" value="MFC0081946.1"/>
    <property type="molecule type" value="Genomic_DNA"/>
</dbReference>
<dbReference type="PRINTS" id="PR00131">
    <property type="entry name" value="GLHYDRLASE1"/>
</dbReference>
<dbReference type="InterPro" id="IPR001360">
    <property type="entry name" value="Glyco_hydro_1"/>
</dbReference>
<proteinExistence type="inferred from homology"/>
<comment type="similarity">
    <text evidence="1 4">Belongs to the glycosyl hydrolase 1 family.</text>
</comment>
<evidence type="ECO:0000313" key="7">
    <source>
        <dbReference type="Proteomes" id="UP001589788"/>
    </source>
</evidence>
<dbReference type="PANTHER" id="PTHR10353:SF36">
    <property type="entry name" value="LP05116P"/>
    <property type="match status" value="1"/>
</dbReference>
<dbReference type="SUPFAM" id="SSF51445">
    <property type="entry name" value="(Trans)glycosidases"/>
    <property type="match status" value="1"/>
</dbReference>
<name>A0ABV6C2N0_9ACTN</name>
<dbReference type="PROSITE" id="PS00653">
    <property type="entry name" value="GLYCOSYL_HYDROL_F1_2"/>
    <property type="match status" value="1"/>
</dbReference>
<dbReference type="GO" id="GO:0016798">
    <property type="term" value="F:hydrolase activity, acting on glycosyl bonds"/>
    <property type="evidence" value="ECO:0007669"/>
    <property type="project" value="UniProtKB-KW"/>
</dbReference>
<protein>
    <submittedName>
        <fullName evidence="6">Glycoside hydrolase family 1 protein</fullName>
        <ecNumber evidence="6">3.2.1.-</ecNumber>
    </submittedName>
</protein>
<reference evidence="6 7" key="1">
    <citation type="submission" date="2024-09" db="EMBL/GenBank/DDBJ databases">
        <authorList>
            <person name="Sun Q."/>
            <person name="Mori K."/>
        </authorList>
    </citation>
    <scope>NUCLEOTIDE SEQUENCE [LARGE SCALE GENOMIC DNA]</scope>
    <source>
        <strain evidence="6 7">JCM 15389</strain>
    </source>
</reference>
<evidence type="ECO:0000313" key="6">
    <source>
        <dbReference type="EMBL" id="MFC0081946.1"/>
    </source>
</evidence>
<dbReference type="Proteomes" id="UP001589788">
    <property type="component" value="Unassembled WGS sequence"/>
</dbReference>
<sequence>MSGTSSTPADRGEPGGPLLPPGFRFGVATAGFQVEGGYNGPGDPANNWLAWERAGRVEPSGIALDFWRRAEEQLDKVAALGCDTFRLSVEWARVEPAPGELDEAALARYRQILLACTERGLTPVVTLHHFTHPAWLGEEFWLDPAAPERFAEWAEAAVARLGEHCRHWVTLNEPNVVAFGSYLLGLFPPGCRDLRAALVALDHLLAGHLLACRRIRRRQPEAWVTTNTAAASVHEVDRLGLDLLLADPADLDPGRFPDWQAAARATWDALVPPPDPVDRWFRRLVRRRFEVPLRSGLSATLAARRQDPELRALDAVGVDYYNPYLSRHLRLPGQPTAGGRSWSISRPLWDDVVDPAGLLVFCRAAAATGLPVWIVENGLASRVRRGRAFPRLDGWDRPRYLRAMLGAVLAGLAEGLPIEAYLHWTLADNYEWGSYEPRFGLFGVDRERGLRWSEHDSLGQDAAGTYARIIAGLRAGDASVVDRLAQAR</sequence>
<evidence type="ECO:0000256" key="4">
    <source>
        <dbReference type="RuleBase" id="RU003690"/>
    </source>
</evidence>
<dbReference type="PANTHER" id="PTHR10353">
    <property type="entry name" value="GLYCOSYL HYDROLASE"/>
    <property type="match status" value="1"/>
</dbReference>
<evidence type="ECO:0000256" key="5">
    <source>
        <dbReference type="SAM" id="MobiDB-lite"/>
    </source>
</evidence>
<keyword evidence="7" id="KW-1185">Reference proteome</keyword>
<evidence type="ECO:0000256" key="2">
    <source>
        <dbReference type="ARBA" id="ARBA00022801"/>
    </source>
</evidence>
<gene>
    <name evidence="6" type="ORF">ACFFRE_07270</name>
</gene>
<keyword evidence="2 6" id="KW-0378">Hydrolase</keyword>